<evidence type="ECO:0000313" key="9">
    <source>
        <dbReference type="EMBL" id="MDR7328389.1"/>
    </source>
</evidence>
<dbReference type="PANTHER" id="PTHR18919">
    <property type="entry name" value="ACETYL-COA C-ACYLTRANSFERASE"/>
    <property type="match status" value="1"/>
</dbReference>
<dbReference type="EMBL" id="JAVDXZ010000001">
    <property type="protein sequence ID" value="MDR7328389.1"/>
    <property type="molecule type" value="Genomic_DNA"/>
</dbReference>
<gene>
    <name evidence="9" type="ORF">J2S39_000065</name>
</gene>
<dbReference type="Pfam" id="PF02803">
    <property type="entry name" value="Thiolase_C"/>
    <property type="match status" value="1"/>
</dbReference>
<dbReference type="PROSITE" id="PS00737">
    <property type="entry name" value="THIOLASE_2"/>
    <property type="match status" value="1"/>
</dbReference>
<dbReference type="Proteomes" id="UP001180840">
    <property type="component" value="Unassembled WGS sequence"/>
</dbReference>
<dbReference type="NCBIfam" id="NF006552">
    <property type="entry name" value="PRK09051.1"/>
    <property type="match status" value="1"/>
</dbReference>
<protein>
    <recommendedName>
        <fullName evidence="5">Probable acetyl-CoA acetyltransferase</fullName>
        <ecNumber evidence="2">2.3.1.9</ecNumber>
    </recommendedName>
</protein>
<evidence type="ECO:0000259" key="8">
    <source>
        <dbReference type="Pfam" id="PF02803"/>
    </source>
</evidence>
<dbReference type="SUPFAM" id="SSF53901">
    <property type="entry name" value="Thiolase-like"/>
    <property type="match status" value="2"/>
</dbReference>
<dbReference type="InterPro" id="IPR020616">
    <property type="entry name" value="Thiolase_N"/>
</dbReference>
<evidence type="ECO:0000256" key="4">
    <source>
        <dbReference type="ARBA" id="ARBA00023315"/>
    </source>
</evidence>
<dbReference type="Pfam" id="PF00108">
    <property type="entry name" value="Thiolase_N"/>
    <property type="match status" value="1"/>
</dbReference>
<evidence type="ECO:0000256" key="5">
    <source>
        <dbReference type="ARBA" id="ARBA00040529"/>
    </source>
</evidence>
<comment type="caution">
    <text evidence="9">The sequence shown here is derived from an EMBL/GenBank/DDBJ whole genome shotgun (WGS) entry which is preliminary data.</text>
</comment>
<accession>A0ABU1ZTY5</accession>
<evidence type="ECO:0000313" key="10">
    <source>
        <dbReference type="Proteomes" id="UP001180840"/>
    </source>
</evidence>
<keyword evidence="4 6" id="KW-0012">Acyltransferase</keyword>
<proteinExistence type="inferred from homology"/>
<dbReference type="InterPro" id="IPR020617">
    <property type="entry name" value="Thiolase_C"/>
</dbReference>
<dbReference type="InterPro" id="IPR020613">
    <property type="entry name" value="Thiolase_CS"/>
</dbReference>
<name>A0ABU1ZTY5_9CORY</name>
<comment type="similarity">
    <text evidence="1 6">Belongs to the thiolase-like superfamily. Thiolase family.</text>
</comment>
<dbReference type="Gene3D" id="3.40.47.10">
    <property type="match status" value="2"/>
</dbReference>
<dbReference type="PANTHER" id="PTHR18919:SF107">
    <property type="entry name" value="ACETYL-COA ACETYLTRANSFERASE, CYTOSOLIC"/>
    <property type="match status" value="1"/>
</dbReference>
<dbReference type="InterPro" id="IPR020610">
    <property type="entry name" value="Thiolase_AS"/>
</dbReference>
<evidence type="ECO:0000256" key="1">
    <source>
        <dbReference type="ARBA" id="ARBA00010982"/>
    </source>
</evidence>
<dbReference type="CDD" id="cd00751">
    <property type="entry name" value="thiolase"/>
    <property type="match status" value="1"/>
</dbReference>
<feature type="domain" description="Thiolase N-terminal" evidence="7">
    <location>
        <begin position="4"/>
        <end position="260"/>
    </location>
</feature>
<evidence type="ECO:0000256" key="3">
    <source>
        <dbReference type="ARBA" id="ARBA00022679"/>
    </source>
</evidence>
<dbReference type="EC" id="2.3.1.9" evidence="2"/>
<keyword evidence="3 6" id="KW-0808">Transferase</keyword>
<keyword evidence="10" id="KW-1185">Reference proteome</keyword>
<dbReference type="RefSeq" id="WP_290197148.1">
    <property type="nucleotide sequence ID" value="NZ_CP047654.1"/>
</dbReference>
<feature type="domain" description="Thiolase C-terminal" evidence="8">
    <location>
        <begin position="269"/>
        <end position="389"/>
    </location>
</feature>
<evidence type="ECO:0000256" key="6">
    <source>
        <dbReference type="RuleBase" id="RU003557"/>
    </source>
</evidence>
<dbReference type="InterPro" id="IPR002155">
    <property type="entry name" value="Thiolase"/>
</dbReference>
<dbReference type="NCBIfam" id="TIGR01930">
    <property type="entry name" value="AcCoA-C-Actrans"/>
    <property type="match status" value="1"/>
</dbReference>
<dbReference type="PROSITE" id="PS00099">
    <property type="entry name" value="THIOLASE_3"/>
    <property type="match status" value="1"/>
</dbReference>
<evidence type="ECO:0000259" key="7">
    <source>
        <dbReference type="Pfam" id="PF00108"/>
    </source>
</evidence>
<dbReference type="PIRSF" id="PIRSF000429">
    <property type="entry name" value="Ac-CoA_Ac_transf"/>
    <property type="match status" value="1"/>
</dbReference>
<dbReference type="InterPro" id="IPR016039">
    <property type="entry name" value="Thiolase-like"/>
</dbReference>
<reference evidence="9" key="1">
    <citation type="submission" date="2023-07" db="EMBL/GenBank/DDBJ databases">
        <title>Sequencing the genomes of 1000 actinobacteria strains.</title>
        <authorList>
            <person name="Klenk H.-P."/>
        </authorList>
    </citation>
    <scope>NUCLEOTIDE SEQUENCE</scope>
    <source>
        <strain evidence="9">DSM 107476</strain>
    </source>
</reference>
<dbReference type="GO" id="GO:0003985">
    <property type="term" value="F:acetyl-CoA C-acetyltransferase activity"/>
    <property type="evidence" value="ECO:0007669"/>
    <property type="project" value="UniProtKB-EC"/>
</dbReference>
<organism evidence="9 10">
    <name type="scientific">Corynebacterium guangdongense</name>
    <dbReference type="NCBI Taxonomy" id="1783348"/>
    <lineage>
        <taxon>Bacteria</taxon>
        <taxon>Bacillati</taxon>
        <taxon>Actinomycetota</taxon>
        <taxon>Actinomycetes</taxon>
        <taxon>Mycobacteriales</taxon>
        <taxon>Corynebacteriaceae</taxon>
        <taxon>Corynebacterium</taxon>
    </lineage>
</organism>
<sequence>MQDVYIVSSARTAIGSFGGTLADVTPVDLGIASARAAVERGGVDPSSIDAAVYGHVTNTVPSDAYLSRQVAVGAGAPDRSHAMNVNRLCGSGAQAIVSATQSIREGDASVALAGGAESMSRAPYSVPDLRFGKRLGEGKVLDWINGALVDPFGHGHMGVTAENIVERFGITREQQDEFSLESQRRAQEAIAEGRFTEQIVPVEVPGRKETITFDTDEHPRATTLEKLGALKPVFKEGGTVTAGNASGMNDAAASLVLAGEQTLKDQSLTPTARVVSWGLAGCAPEVMGLGPVDAVPRALKKAGLSLDDIELIESNEAFAAQALAVQQQLGFDPGITNIDGGAVALGHPIGATGAILMVKIIHRLHALGRRYGLVTMCIGGGQGIALIVEAV</sequence>
<evidence type="ECO:0000256" key="2">
    <source>
        <dbReference type="ARBA" id="ARBA00012705"/>
    </source>
</evidence>